<dbReference type="GeneID" id="106663082"/>
<dbReference type="GO" id="GO:0016020">
    <property type="term" value="C:membrane"/>
    <property type="evidence" value="ECO:0007669"/>
    <property type="project" value="UniProtKB-SubCell"/>
</dbReference>
<evidence type="ECO:0000256" key="4">
    <source>
        <dbReference type="ARBA" id="ARBA00022989"/>
    </source>
</evidence>
<dbReference type="InterPro" id="IPR002165">
    <property type="entry name" value="Plexin_repeat"/>
</dbReference>
<evidence type="ECO:0000256" key="9">
    <source>
        <dbReference type="SAM" id="SignalP"/>
    </source>
</evidence>
<evidence type="ECO:0000256" key="5">
    <source>
        <dbReference type="ARBA" id="ARBA00023136"/>
    </source>
</evidence>
<dbReference type="InterPro" id="IPR031152">
    <property type="entry name" value="PLXDC"/>
</dbReference>
<proteinExistence type="predicted"/>
<dbReference type="Pfam" id="PF01437">
    <property type="entry name" value="PSI"/>
    <property type="match status" value="1"/>
</dbReference>
<feature type="domain" description="PSI" evidence="10">
    <location>
        <begin position="361"/>
        <end position="406"/>
    </location>
</feature>
<feature type="compositionally biased region" description="Low complexity" evidence="7">
    <location>
        <begin position="102"/>
        <end position="115"/>
    </location>
</feature>
<keyword evidence="2 8" id="KW-0812">Transmembrane</keyword>
<keyword evidence="4 8" id="KW-1133">Transmembrane helix</keyword>
<feature type="signal peptide" evidence="9">
    <location>
        <begin position="1"/>
        <end position="22"/>
    </location>
</feature>
<dbReference type="KEGG" id="clec:106663082"/>
<protein>
    <recommendedName>
        <fullName evidence="10">PSI domain-containing protein</fullName>
    </recommendedName>
</protein>
<dbReference type="RefSeq" id="XP_014243130.1">
    <property type="nucleotide sequence ID" value="XM_014387644.2"/>
</dbReference>
<dbReference type="PANTHER" id="PTHR13055">
    <property type="entry name" value="TUMOR ENDOTHELIAL MARKER 7 RELATED"/>
    <property type="match status" value="1"/>
</dbReference>
<dbReference type="OMA" id="IDKHLYF"/>
<evidence type="ECO:0000313" key="11">
    <source>
        <dbReference type="EnsemblMetazoa" id="XP_014243130.1"/>
    </source>
</evidence>
<accession>A0A8I6RFY0</accession>
<evidence type="ECO:0000259" key="10">
    <source>
        <dbReference type="SMART" id="SM00423"/>
    </source>
</evidence>
<organism evidence="11 12">
    <name type="scientific">Cimex lectularius</name>
    <name type="common">Bed bug</name>
    <name type="synonym">Acanthia lectularia</name>
    <dbReference type="NCBI Taxonomy" id="79782"/>
    <lineage>
        <taxon>Eukaryota</taxon>
        <taxon>Metazoa</taxon>
        <taxon>Ecdysozoa</taxon>
        <taxon>Arthropoda</taxon>
        <taxon>Hexapoda</taxon>
        <taxon>Insecta</taxon>
        <taxon>Pterygota</taxon>
        <taxon>Neoptera</taxon>
        <taxon>Paraneoptera</taxon>
        <taxon>Hemiptera</taxon>
        <taxon>Heteroptera</taxon>
        <taxon>Panheteroptera</taxon>
        <taxon>Cimicomorpha</taxon>
        <taxon>Cimicidae</taxon>
        <taxon>Cimex</taxon>
    </lineage>
</organism>
<comment type="subcellular location">
    <subcellularLocation>
        <location evidence="1">Membrane</location>
        <topology evidence="1">Single-pass type I membrane protein</topology>
    </subcellularLocation>
</comment>
<feature type="transmembrane region" description="Helical" evidence="8">
    <location>
        <begin position="501"/>
        <end position="523"/>
    </location>
</feature>
<feature type="chain" id="PRO_5035298095" description="PSI domain-containing protein" evidence="9">
    <location>
        <begin position="23"/>
        <end position="558"/>
    </location>
</feature>
<keyword evidence="12" id="KW-1185">Reference proteome</keyword>
<sequence length="558" mass="63589">MAFIVRLSTLTVLTALLTQCLSVDDGYYSYTVARCKSDDFRLKRYVDSPIPRLASNYHSHMRMLKDASGLDSKLKPPMVMTGNMAVTMQAAKTTTPPKHSESTTNLSSTASSSDTPGVTEDYPPMDGYPRDVSNNNATLEKNNITRKQTDEHLYYNSTLYIDDKLSKHYWVDMDNKEEDVIVNEMLSNSHRRAVTVKLKFDFPFYGHYVRNISIATGGFIYTGDYIHSWLAATQYIAPLMANFATNLTKDSYVKYRDNGTAFTVEWERVWLLDLKQAGPFTFQVTLLDNGDIIFVYKDIPISVNSIHDKQHPVKVGLSDAYIIDHNTITARKKIIYEYHQVNFKGPEIKNWTVIYINALLTCHSLTSCLACTSVKTGFDCKWCPELNRCSTGFDRKRQEWERKRCDSHAIQNPSACMKKKSKLVHLMPQNTNSSSVQEEDVQHVLKLANVIAHPQNENEPKLANVIAHPQNQHVQKLANVITHPQNNQNDKEESTSMVHTGLLGTLFFMLLTLGGAVWVVYAYRNPHTQSGQFLIKYRPSQWTRRRGEARYTAASIHM</sequence>
<keyword evidence="6" id="KW-0325">Glycoprotein</keyword>
<feature type="compositionally biased region" description="Polar residues" evidence="7">
    <location>
        <begin position="132"/>
        <end position="143"/>
    </location>
</feature>
<reference evidence="11" key="1">
    <citation type="submission" date="2022-01" db="UniProtKB">
        <authorList>
            <consortium name="EnsemblMetazoa"/>
        </authorList>
    </citation>
    <scope>IDENTIFICATION</scope>
</reference>
<dbReference type="InterPro" id="IPR016201">
    <property type="entry name" value="PSI"/>
</dbReference>
<evidence type="ECO:0000256" key="1">
    <source>
        <dbReference type="ARBA" id="ARBA00004479"/>
    </source>
</evidence>
<evidence type="ECO:0000256" key="7">
    <source>
        <dbReference type="SAM" id="MobiDB-lite"/>
    </source>
</evidence>
<dbReference type="SMART" id="SM00423">
    <property type="entry name" value="PSI"/>
    <property type="match status" value="1"/>
</dbReference>
<evidence type="ECO:0000256" key="6">
    <source>
        <dbReference type="ARBA" id="ARBA00023180"/>
    </source>
</evidence>
<feature type="region of interest" description="Disordered" evidence="7">
    <location>
        <begin position="90"/>
        <end position="143"/>
    </location>
</feature>
<dbReference type="EnsemblMetazoa" id="XM_014387644.2">
    <property type="protein sequence ID" value="XP_014243130.1"/>
    <property type="gene ID" value="LOC106663082"/>
</dbReference>
<dbReference type="PANTHER" id="PTHR13055:SF12">
    <property type="entry name" value="LD40707P"/>
    <property type="match status" value="1"/>
</dbReference>
<evidence type="ECO:0000313" key="12">
    <source>
        <dbReference type="Proteomes" id="UP000494040"/>
    </source>
</evidence>
<evidence type="ECO:0000256" key="3">
    <source>
        <dbReference type="ARBA" id="ARBA00022729"/>
    </source>
</evidence>
<dbReference type="Proteomes" id="UP000494040">
    <property type="component" value="Unassembled WGS sequence"/>
</dbReference>
<dbReference type="OrthoDB" id="6285106at2759"/>
<evidence type="ECO:0000256" key="2">
    <source>
        <dbReference type="ARBA" id="ARBA00022692"/>
    </source>
</evidence>
<keyword evidence="5 8" id="KW-0472">Membrane</keyword>
<dbReference type="AlphaFoldDB" id="A0A8I6RFY0"/>
<evidence type="ECO:0000256" key="8">
    <source>
        <dbReference type="SAM" id="Phobius"/>
    </source>
</evidence>
<keyword evidence="3 9" id="KW-0732">Signal</keyword>
<name>A0A8I6RFY0_CIMLE</name>